<sequence>MNTFANIKHIGTYDKVSYYSVVLEQETISLFEKFIAAHETTNKDKLYHIVKWIEVIGNKYGAQPYLFRPEGETADTSALPPATNKNPSYIEDGKKKPNALRLYCLRANEHVVFLFDGNLKTTKKAQDCPNVKHHFKLANQITKALDEAFKQKDINWNETHTDIEFQSDLIIYL</sequence>
<gene>
    <name evidence="1" type="ORF">QLS97_16670</name>
</gene>
<accession>A0AAW6TWA5</accession>
<proteinExistence type="predicted"/>
<name>A0AAW6TWA5_9FLAO</name>
<organism evidence="1 2">
    <name type="scientific">Flavobacterium yafengii</name>
    <dbReference type="NCBI Taxonomy" id="3041253"/>
    <lineage>
        <taxon>Bacteria</taxon>
        <taxon>Pseudomonadati</taxon>
        <taxon>Bacteroidota</taxon>
        <taxon>Flavobacteriia</taxon>
        <taxon>Flavobacteriales</taxon>
        <taxon>Flavobacteriaceae</taxon>
        <taxon>Flavobacterium</taxon>
    </lineage>
</organism>
<dbReference type="Proteomes" id="UP001228643">
    <property type="component" value="Unassembled WGS sequence"/>
</dbReference>
<dbReference type="RefSeq" id="WP_282718270.1">
    <property type="nucleotide sequence ID" value="NZ_JASCRY010000008.1"/>
</dbReference>
<dbReference type="AlphaFoldDB" id="A0AAW6TWA5"/>
<evidence type="ECO:0000313" key="1">
    <source>
        <dbReference type="EMBL" id="MDI5951287.1"/>
    </source>
</evidence>
<comment type="caution">
    <text evidence="1">The sequence shown here is derived from an EMBL/GenBank/DDBJ whole genome shotgun (WGS) entry which is preliminary data.</text>
</comment>
<reference evidence="1 2" key="1">
    <citation type="submission" date="2023-04" db="EMBL/GenBank/DDBJ databases">
        <title>Two novel species of Flavobacterium.</title>
        <authorList>
            <person name="Liu Q."/>
            <person name="Xin Y.-H."/>
        </authorList>
    </citation>
    <scope>NUCLEOTIDE SEQUENCE [LARGE SCALE GENOMIC DNA]</scope>
    <source>
        <strain evidence="1 2">LB2P87</strain>
    </source>
</reference>
<protein>
    <submittedName>
        <fullName evidence="1">Uncharacterized protein</fullName>
    </submittedName>
</protein>
<evidence type="ECO:0000313" key="2">
    <source>
        <dbReference type="Proteomes" id="UP001228643"/>
    </source>
</evidence>
<dbReference type="EMBL" id="JASCRY010000008">
    <property type="protein sequence ID" value="MDI5951287.1"/>
    <property type="molecule type" value="Genomic_DNA"/>
</dbReference>
<keyword evidence="2" id="KW-1185">Reference proteome</keyword>